<name>A0ABS1TIC4_9BACI</name>
<accession>A0ABS1TIC4</accession>
<sequence length="71" mass="8324">MKEQLFLLLKENGKKINYELVDVEFNNISIFITDGFGVDEENLLIGQEGKKFYNVYEAYDFLNNNNLLEVI</sequence>
<proteinExistence type="predicted"/>
<reference evidence="1 2" key="1">
    <citation type="submission" date="2021-01" db="EMBL/GenBank/DDBJ databases">
        <title>Genome public.</title>
        <authorList>
            <person name="Liu C."/>
            <person name="Sun Q."/>
        </authorList>
    </citation>
    <scope>NUCLEOTIDE SEQUENCE [LARGE SCALE GENOMIC DNA]</scope>
    <source>
        <strain evidence="1 2">YIM B02564</strain>
    </source>
</reference>
<comment type="caution">
    <text evidence="1">The sequence shown here is derived from an EMBL/GenBank/DDBJ whole genome shotgun (WGS) entry which is preliminary data.</text>
</comment>
<keyword evidence="2" id="KW-1185">Reference proteome</keyword>
<dbReference type="RefSeq" id="WP_202651942.1">
    <property type="nucleotide sequence ID" value="NZ_JAESWB010000025.1"/>
</dbReference>
<gene>
    <name evidence="1" type="ORF">JK635_02025</name>
</gene>
<evidence type="ECO:0000313" key="2">
    <source>
        <dbReference type="Proteomes" id="UP000623967"/>
    </source>
</evidence>
<organism evidence="1 2">
    <name type="scientific">Neobacillus paridis</name>
    <dbReference type="NCBI Taxonomy" id="2803862"/>
    <lineage>
        <taxon>Bacteria</taxon>
        <taxon>Bacillati</taxon>
        <taxon>Bacillota</taxon>
        <taxon>Bacilli</taxon>
        <taxon>Bacillales</taxon>
        <taxon>Bacillaceae</taxon>
        <taxon>Neobacillus</taxon>
    </lineage>
</organism>
<dbReference type="Proteomes" id="UP000623967">
    <property type="component" value="Unassembled WGS sequence"/>
</dbReference>
<protein>
    <submittedName>
        <fullName evidence="1">Uncharacterized protein</fullName>
    </submittedName>
</protein>
<evidence type="ECO:0000313" key="1">
    <source>
        <dbReference type="EMBL" id="MBL4951017.1"/>
    </source>
</evidence>
<dbReference type="EMBL" id="JAESWB010000025">
    <property type="protein sequence ID" value="MBL4951017.1"/>
    <property type="molecule type" value="Genomic_DNA"/>
</dbReference>